<dbReference type="SUPFAM" id="SSF53187">
    <property type="entry name" value="Zn-dependent exopeptidases"/>
    <property type="match status" value="1"/>
</dbReference>
<dbReference type="Pfam" id="PF01520">
    <property type="entry name" value="Amidase_3"/>
    <property type="match status" value="1"/>
</dbReference>
<name>A0A1W1BMB4_9ZZZZ</name>
<proteinExistence type="predicted"/>
<dbReference type="InterPro" id="IPR002508">
    <property type="entry name" value="MurNAc-LAA_cat"/>
</dbReference>
<dbReference type="GO" id="GO:0008745">
    <property type="term" value="F:N-acetylmuramoyl-L-alanine amidase activity"/>
    <property type="evidence" value="ECO:0007669"/>
    <property type="project" value="InterPro"/>
</dbReference>
<organism evidence="2">
    <name type="scientific">hydrothermal vent metagenome</name>
    <dbReference type="NCBI Taxonomy" id="652676"/>
    <lineage>
        <taxon>unclassified sequences</taxon>
        <taxon>metagenomes</taxon>
        <taxon>ecological metagenomes</taxon>
    </lineage>
</organism>
<feature type="domain" description="MurNAc-LAA" evidence="1">
    <location>
        <begin position="33"/>
        <end position="192"/>
    </location>
</feature>
<evidence type="ECO:0000259" key="1">
    <source>
        <dbReference type="Pfam" id="PF01520"/>
    </source>
</evidence>
<dbReference type="GO" id="GO:0009253">
    <property type="term" value="P:peptidoglycan catabolic process"/>
    <property type="evidence" value="ECO:0007669"/>
    <property type="project" value="InterPro"/>
</dbReference>
<sequence length="205" mass="23576">MNIKNKPATFFALLILLLMAFILYWSMTKPVSVVIQAGHEGRTCGNTGAECKLYREEDWNILVADEVAKTLRSWNIDVKRMPARVRFTRAKIAVAIHFDGATTPCASGASIGYPSDDSYDFAQRWKKLYSGYFPYKWHKDNFTPNLQNYYAYRWIRADKFLLLELGEITCNTQTKWLKPRLKNVAHLVAYAIATELGKKVKKPIL</sequence>
<protein>
    <recommendedName>
        <fullName evidence="1">MurNAc-LAA domain-containing protein</fullName>
    </recommendedName>
</protein>
<reference evidence="2" key="1">
    <citation type="submission" date="2016-10" db="EMBL/GenBank/DDBJ databases">
        <authorList>
            <person name="de Groot N.N."/>
        </authorList>
    </citation>
    <scope>NUCLEOTIDE SEQUENCE</scope>
</reference>
<dbReference type="EMBL" id="FPHD01000026">
    <property type="protein sequence ID" value="SFV54625.1"/>
    <property type="molecule type" value="Genomic_DNA"/>
</dbReference>
<gene>
    <name evidence="2" type="ORF">MNB_SV-8-558</name>
</gene>
<dbReference type="Gene3D" id="3.40.630.40">
    <property type="entry name" value="Zn-dependent exopeptidases"/>
    <property type="match status" value="1"/>
</dbReference>
<accession>A0A1W1BMB4</accession>
<evidence type="ECO:0000313" key="2">
    <source>
        <dbReference type="EMBL" id="SFV54625.1"/>
    </source>
</evidence>
<dbReference type="AlphaFoldDB" id="A0A1W1BMB4"/>